<dbReference type="PROSITE" id="PS50089">
    <property type="entry name" value="ZF_RING_2"/>
    <property type="match status" value="1"/>
</dbReference>
<dbReference type="CDD" id="cd18008">
    <property type="entry name" value="DEXDc_SHPRH-like"/>
    <property type="match status" value="1"/>
</dbReference>
<keyword evidence="4 9" id="KW-0863">Zinc-finger</keyword>
<feature type="compositionally biased region" description="Basic and acidic residues" evidence="10">
    <location>
        <begin position="1165"/>
        <end position="1181"/>
    </location>
</feature>
<dbReference type="InterPro" id="IPR050628">
    <property type="entry name" value="SNF2_RAD54_helicase_TF"/>
</dbReference>
<dbReference type="CDD" id="cd18793">
    <property type="entry name" value="SF2_C_SNF"/>
    <property type="match status" value="1"/>
</dbReference>
<dbReference type="PANTHER" id="PTHR45626:SF38">
    <property type="entry name" value="DEAD-BOX PROTEIN"/>
    <property type="match status" value="1"/>
</dbReference>
<reference evidence="14" key="1">
    <citation type="submission" date="2020-11" db="EMBL/GenBank/DDBJ databases">
        <title>Chlorella ohadii genome sequencing and assembly.</title>
        <authorList>
            <person name="Murik O."/>
            <person name="Treves H."/>
            <person name="Kedem I."/>
            <person name="Shotland Y."/>
            <person name="Kaplan A."/>
        </authorList>
    </citation>
    <scope>NUCLEOTIDE SEQUENCE</scope>
    <source>
        <strain evidence="14">1</strain>
    </source>
</reference>
<dbReference type="InterPro" id="IPR013083">
    <property type="entry name" value="Znf_RING/FYVE/PHD"/>
</dbReference>
<feature type="region of interest" description="Disordered" evidence="10">
    <location>
        <begin position="1161"/>
        <end position="1189"/>
    </location>
</feature>
<dbReference type="GO" id="GO:0008270">
    <property type="term" value="F:zinc ion binding"/>
    <property type="evidence" value="ECO:0007669"/>
    <property type="project" value="UniProtKB-KW"/>
</dbReference>
<dbReference type="GO" id="GO:0005524">
    <property type="term" value="F:ATP binding"/>
    <property type="evidence" value="ECO:0007669"/>
    <property type="project" value="UniProtKB-KW"/>
</dbReference>
<dbReference type="Gene3D" id="3.30.40.10">
    <property type="entry name" value="Zinc/RING finger domain, C3HC4 (zinc finger)"/>
    <property type="match status" value="1"/>
</dbReference>
<dbReference type="SUPFAM" id="SSF52540">
    <property type="entry name" value="P-loop containing nucleoside triphosphate hydrolases"/>
    <property type="match status" value="2"/>
</dbReference>
<dbReference type="Pfam" id="PF00176">
    <property type="entry name" value="SNF2-rel_dom"/>
    <property type="match status" value="1"/>
</dbReference>
<dbReference type="GO" id="GO:0004386">
    <property type="term" value="F:helicase activity"/>
    <property type="evidence" value="ECO:0007669"/>
    <property type="project" value="UniProtKB-KW"/>
</dbReference>
<dbReference type="GO" id="GO:0006281">
    <property type="term" value="P:DNA repair"/>
    <property type="evidence" value="ECO:0007669"/>
    <property type="project" value="TreeGrafter"/>
</dbReference>
<evidence type="ECO:0000313" key="14">
    <source>
        <dbReference type="EMBL" id="KAI7843193.1"/>
    </source>
</evidence>
<evidence type="ECO:0000259" key="11">
    <source>
        <dbReference type="PROSITE" id="PS50089"/>
    </source>
</evidence>
<dbReference type="InterPro" id="IPR000330">
    <property type="entry name" value="SNF2_N"/>
</dbReference>
<keyword evidence="7" id="KW-0862">Zinc</keyword>
<dbReference type="EMBL" id="JADXDR010000042">
    <property type="protein sequence ID" value="KAI7843193.1"/>
    <property type="molecule type" value="Genomic_DNA"/>
</dbReference>
<dbReference type="InterPro" id="IPR001650">
    <property type="entry name" value="Helicase_C-like"/>
</dbReference>
<sequence>MGEVIDLCCSDEEEQRPQERQGRPAQRQRGSSGELTHWQAASGQDDEVEIVEEPSPRHQQQQQQQPEQLDADLAVLAVSGDVWNRTLPHTRNLCGEHPFTKGTSASNEVACNKRAFESLAGRVRLPGSVGKARKHSPPIPRIQPYQLGGKPKPKAAGRPCRMTVIPDPSADRDMMLVARVELMVKAVSGNTIAGLRERLEPTGYYVPPDPTTDYGDKLCIDNLFEKKWDHVSASYAEANLKFKKMPLGEAPPQTGNLRRRQVTIIHFDGREKPTTYGVEVDKEASLKDIMAAAAPLAGLDPDSERFVAGNLRDGALHVAFLQDSFKVTDRESKNLRLALWRVPKPSEKGEQGPNYAIVFHRKPTGQDYPQWDGVGLPTLLPLGKTFANGGKTAEKAMVERLLEALRPLRRQEEGGQALPSVREEARRLLDDGLHLLRSSTYNVSYSYMADRDTEFGTSRAYSSALRYGETFFRDGRIYLRVDWTSQQAERFDQAAWLTPAVHESASPEAMQPTLDIIKANDEWAAKKARAKQLPWTMLDELKAATRAQEPGVQYPAYRRFAAEPLARVVVDLVPATTSASEKKGTVVFEVYVWKGDRGPPHRKWFLAPDAWESGRGARQVFSELGTNPLKAMMDVLLWSDAEHARMKARINEWSEKEAASERSIPGLMAALERGEMPAAAQPPGLTVQMRPYQLQSLQFMLDCECGEGGFRRLFWQRMTTPNGTRYWWSHLLGRAALDVPAQGWGGWCAEEMGLGKTVEVLGLILANPAPPPVQGEPRIQKNAQGLIKSRATLVVCAVSLVGQWIAEAQAKLNGSLRMHMYHGQNRIRDPNRLATDFDLVVTTYATLGADYGGKRNGGTRANFPPLGAIEWHRVVLDEAHTVKNAAVGHSKACMALVSQRRWMCTGTPINTDVADLFGQFCVLGLAPFNNKTFFDAHVKHAYGSSAYAGGCPALMVTLGATMVRHTKRQVLGGEEVLQLPPKTEELVEVVLTAEEQEAYKKAHEASKALFAQYRGLGNAQINKHLLQIMALLLPMRRVCSGGVLKPRDLTVNDPMFGAGAALRRRRLAADGAGGMAPMDHSLVAPDEECSICLDVLENPTVTACMHWFCRECILGVLGMNAKCPLCRRELAMNQLRQGITAAEADEEEAAAEAAAAAAAAAAAGEQRKGDGEAAAEGREGGDEQPPAEQAFVSESKLQALLKELRAMRRADPTAKALIFSQYVSTIEWLKTRLTAAGFGYRFISGSMPLKQRAKAIQQFQGDPPTTVFLLSMRSGSVGINLTAASHIFLMEPALNPALEEQAIGRAWRMGQKREVTVKKFYVKGSVEERIMEVVKQRQEAVGGAGGAAAAAAAGEDVELEGLPGRRGRGGERTNVRVQDLVGSIHADRQQLRVSELEVLFQPPAVAALAAASGSGAGITPRVRGPMRGRGAVHPNLVALTAHHATPGTGGAAAAAAAAGGGAAGARSPTVVRLRIGGAGGSPAQQQQ</sequence>
<dbReference type="Pfam" id="PF00271">
    <property type="entry name" value="Helicase_C"/>
    <property type="match status" value="1"/>
</dbReference>
<comment type="caution">
    <text evidence="14">The sequence shown here is derived from an EMBL/GenBank/DDBJ whole genome shotgun (WGS) entry which is preliminary data.</text>
</comment>
<evidence type="ECO:0008006" key="16">
    <source>
        <dbReference type="Google" id="ProtNLM"/>
    </source>
</evidence>
<dbReference type="SMART" id="SM00184">
    <property type="entry name" value="RING"/>
    <property type="match status" value="1"/>
</dbReference>
<dbReference type="Gene3D" id="3.40.50.10810">
    <property type="entry name" value="Tandem AAA-ATPase domain"/>
    <property type="match status" value="1"/>
</dbReference>
<evidence type="ECO:0000256" key="10">
    <source>
        <dbReference type="SAM" id="MobiDB-lite"/>
    </source>
</evidence>
<feature type="domain" description="Helicase ATP-binding" evidence="12">
    <location>
        <begin position="737"/>
        <end position="926"/>
    </location>
</feature>
<evidence type="ECO:0000256" key="9">
    <source>
        <dbReference type="PROSITE-ProRule" id="PRU00175"/>
    </source>
</evidence>
<evidence type="ECO:0000256" key="2">
    <source>
        <dbReference type="ARBA" id="ARBA00022723"/>
    </source>
</evidence>
<dbReference type="GO" id="GO:0005634">
    <property type="term" value="C:nucleus"/>
    <property type="evidence" value="ECO:0007669"/>
    <property type="project" value="TreeGrafter"/>
</dbReference>
<feature type="region of interest" description="Disordered" evidence="10">
    <location>
        <begin position="128"/>
        <end position="160"/>
    </location>
</feature>
<keyword evidence="8" id="KW-0067">ATP-binding</keyword>
<dbReference type="PROSITE" id="PS51192">
    <property type="entry name" value="HELICASE_ATP_BIND_1"/>
    <property type="match status" value="1"/>
</dbReference>
<dbReference type="InterPro" id="IPR027417">
    <property type="entry name" value="P-loop_NTPase"/>
</dbReference>
<evidence type="ECO:0000313" key="15">
    <source>
        <dbReference type="Proteomes" id="UP001205105"/>
    </source>
</evidence>
<dbReference type="InterPro" id="IPR014001">
    <property type="entry name" value="Helicase_ATP-bd"/>
</dbReference>
<keyword evidence="5" id="KW-0378">Hydrolase</keyword>
<comment type="similarity">
    <text evidence="1">Belongs to the SNF2/RAD54 helicase family. RAD16 subfamily.</text>
</comment>
<dbReference type="PROSITE" id="PS51194">
    <property type="entry name" value="HELICASE_CTER"/>
    <property type="match status" value="1"/>
</dbReference>
<keyword evidence="3" id="KW-0547">Nucleotide-binding</keyword>
<evidence type="ECO:0000256" key="4">
    <source>
        <dbReference type="ARBA" id="ARBA00022771"/>
    </source>
</evidence>
<evidence type="ECO:0000256" key="1">
    <source>
        <dbReference type="ARBA" id="ARBA00008438"/>
    </source>
</evidence>
<evidence type="ECO:0000256" key="5">
    <source>
        <dbReference type="ARBA" id="ARBA00022801"/>
    </source>
</evidence>
<organism evidence="14 15">
    <name type="scientific">Chlorella ohadii</name>
    <dbReference type="NCBI Taxonomy" id="2649997"/>
    <lineage>
        <taxon>Eukaryota</taxon>
        <taxon>Viridiplantae</taxon>
        <taxon>Chlorophyta</taxon>
        <taxon>core chlorophytes</taxon>
        <taxon>Trebouxiophyceae</taxon>
        <taxon>Chlorellales</taxon>
        <taxon>Chlorellaceae</taxon>
        <taxon>Chlorella clade</taxon>
        <taxon>Chlorella</taxon>
    </lineage>
</organism>
<accession>A0AAD5DVJ4</accession>
<dbReference type="InterPro" id="IPR038718">
    <property type="entry name" value="SNF2-like_sf"/>
</dbReference>
<keyword evidence="6" id="KW-0347">Helicase</keyword>
<feature type="compositionally biased region" description="Polar residues" evidence="10">
    <location>
        <begin position="31"/>
        <end position="42"/>
    </location>
</feature>
<dbReference type="GO" id="GO:0016787">
    <property type="term" value="F:hydrolase activity"/>
    <property type="evidence" value="ECO:0007669"/>
    <property type="project" value="UniProtKB-KW"/>
</dbReference>
<feature type="region of interest" description="Disordered" evidence="10">
    <location>
        <begin position="1"/>
        <end position="68"/>
    </location>
</feature>
<evidence type="ECO:0000259" key="13">
    <source>
        <dbReference type="PROSITE" id="PS51194"/>
    </source>
</evidence>
<protein>
    <recommendedName>
        <fullName evidence="16">SNF2 super family</fullName>
    </recommendedName>
</protein>
<evidence type="ECO:0000256" key="8">
    <source>
        <dbReference type="ARBA" id="ARBA00022840"/>
    </source>
</evidence>
<evidence type="ECO:0000259" key="12">
    <source>
        <dbReference type="PROSITE" id="PS51192"/>
    </source>
</evidence>
<dbReference type="InterPro" id="IPR049730">
    <property type="entry name" value="SNF2/RAD54-like_C"/>
</dbReference>
<dbReference type="InterPro" id="IPR017907">
    <property type="entry name" value="Znf_RING_CS"/>
</dbReference>
<dbReference type="InterPro" id="IPR001841">
    <property type="entry name" value="Znf_RING"/>
</dbReference>
<proteinExistence type="inferred from homology"/>
<evidence type="ECO:0000256" key="6">
    <source>
        <dbReference type="ARBA" id="ARBA00022806"/>
    </source>
</evidence>
<dbReference type="GO" id="GO:0008094">
    <property type="term" value="F:ATP-dependent activity, acting on DNA"/>
    <property type="evidence" value="ECO:0007669"/>
    <property type="project" value="TreeGrafter"/>
</dbReference>
<dbReference type="Pfam" id="PF13923">
    <property type="entry name" value="zf-C3HC4_2"/>
    <property type="match status" value="1"/>
</dbReference>
<name>A0AAD5DVJ4_9CHLO</name>
<dbReference type="Proteomes" id="UP001205105">
    <property type="component" value="Unassembled WGS sequence"/>
</dbReference>
<dbReference type="PROSITE" id="PS00518">
    <property type="entry name" value="ZF_RING_1"/>
    <property type="match status" value="1"/>
</dbReference>
<feature type="domain" description="Helicase C-terminal" evidence="13">
    <location>
        <begin position="1196"/>
        <end position="1358"/>
    </location>
</feature>
<keyword evidence="2" id="KW-0479">Metal-binding</keyword>
<dbReference type="SUPFAM" id="SSF57850">
    <property type="entry name" value="RING/U-box"/>
    <property type="match status" value="1"/>
</dbReference>
<dbReference type="Gene3D" id="3.40.50.300">
    <property type="entry name" value="P-loop containing nucleotide triphosphate hydrolases"/>
    <property type="match status" value="1"/>
</dbReference>
<gene>
    <name evidence="14" type="ORF">COHA_003176</name>
</gene>
<keyword evidence="15" id="KW-1185">Reference proteome</keyword>
<dbReference type="PANTHER" id="PTHR45626">
    <property type="entry name" value="TRANSCRIPTION TERMINATION FACTOR 2-RELATED"/>
    <property type="match status" value="1"/>
</dbReference>
<evidence type="ECO:0000256" key="7">
    <source>
        <dbReference type="ARBA" id="ARBA00022833"/>
    </source>
</evidence>
<feature type="domain" description="RING-type" evidence="11">
    <location>
        <begin position="1089"/>
        <end position="1127"/>
    </location>
</feature>
<dbReference type="SMART" id="SM00490">
    <property type="entry name" value="HELICc"/>
    <property type="match status" value="1"/>
</dbReference>
<dbReference type="SMART" id="SM00487">
    <property type="entry name" value="DEXDc"/>
    <property type="match status" value="1"/>
</dbReference>
<evidence type="ECO:0000256" key="3">
    <source>
        <dbReference type="ARBA" id="ARBA00022741"/>
    </source>
</evidence>